<evidence type="ECO:0000256" key="1">
    <source>
        <dbReference type="ARBA" id="ARBA00023004"/>
    </source>
</evidence>
<sequence>MRVSLDQLKVGERGRIFTINTQEPRIYQKLMNLGLIPGSEVKVLQRSPIYLIQVGFTQMALDRATCQLIQVVINN</sequence>
<organism evidence="3 4">
    <name type="scientific">Anoxybacter fermentans</name>
    <dbReference type="NCBI Taxonomy" id="1323375"/>
    <lineage>
        <taxon>Bacteria</taxon>
        <taxon>Bacillati</taxon>
        <taxon>Bacillota</taxon>
        <taxon>Clostridia</taxon>
        <taxon>Halanaerobiales</taxon>
        <taxon>Anoxybacter</taxon>
    </lineage>
</organism>
<dbReference type="Pfam" id="PF04023">
    <property type="entry name" value="FeoA"/>
    <property type="match status" value="1"/>
</dbReference>
<dbReference type="SMART" id="SM00899">
    <property type="entry name" value="FeoA"/>
    <property type="match status" value="1"/>
</dbReference>
<dbReference type="InterPro" id="IPR007167">
    <property type="entry name" value="Fe-transptr_FeoA-like"/>
</dbReference>
<dbReference type="RefSeq" id="WP_127016922.1">
    <property type="nucleotide sequence ID" value="NZ_CP016379.1"/>
</dbReference>
<dbReference type="Gene3D" id="2.30.30.90">
    <property type="match status" value="1"/>
</dbReference>
<proteinExistence type="predicted"/>
<dbReference type="Proteomes" id="UP000267250">
    <property type="component" value="Chromosome"/>
</dbReference>
<protein>
    <recommendedName>
        <fullName evidence="2">Ferrous iron transporter FeoA-like domain-containing protein</fullName>
    </recommendedName>
</protein>
<feature type="domain" description="Ferrous iron transporter FeoA-like" evidence="2">
    <location>
        <begin position="3"/>
        <end position="73"/>
    </location>
</feature>
<dbReference type="KEGG" id="aft:BBF96_09385"/>
<dbReference type="EMBL" id="CP016379">
    <property type="protein sequence ID" value="AZR73583.1"/>
    <property type="molecule type" value="Genomic_DNA"/>
</dbReference>
<dbReference type="InterPro" id="IPR008988">
    <property type="entry name" value="Transcriptional_repressor_C"/>
</dbReference>
<gene>
    <name evidence="3" type="ORF">BBF96_09385</name>
</gene>
<dbReference type="OrthoDB" id="532181at2"/>
<dbReference type="AlphaFoldDB" id="A0A3Q9HR86"/>
<reference evidence="3 4" key="1">
    <citation type="submission" date="2016-07" db="EMBL/GenBank/DDBJ databases">
        <title>Genome and transcriptome analysis of iron-reducing fermentative bacteria Anoxybacter fermentans.</title>
        <authorList>
            <person name="Zeng X."/>
            <person name="Shao Z."/>
        </authorList>
    </citation>
    <scope>NUCLEOTIDE SEQUENCE [LARGE SCALE GENOMIC DNA]</scope>
    <source>
        <strain evidence="3 4">DY22613</strain>
    </source>
</reference>
<dbReference type="SUPFAM" id="SSF50037">
    <property type="entry name" value="C-terminal domain of transcriptional repressors"/>
    <property type="match status" value="1"/>
</dbReference>
<dbReference type="InterPro" id="IPR038157">
    <property type="entry name" value="FeoA_core_dom"/>
</dbReference>
<dbReference type="GO" id="GO:0046914">
    <property type="term" value="F:transition metal ion binding"/>
    <property type="evidence" value="ECO:0007669"/>
    <property type="project" value="InterPro"/>
</dbReference>
<name>A0A3Q9HR86_9FIRM</name>
<accession>A0A3Q9HR86</accession>
<evidence type="ECO:0000313" key="3">
    <source>
        <dbReference type="EMBL" id="AZR73583.1"/>
    </source>
</evidence>
<keyword evidence="1" id="KW-0408">Iron</keyword>
<evidence type="ECO:0000313" key="4">
    <source>
        <dbReference type="Proteomes" id="UP000267250"/>
    </source>
</evidence>
<evidence type="ECO:0000259" key="2">
    <source>
        <dbReference type="SMART" id="SM00899"/>
    </source>
</evidence>
<keyword evidence="4" id="KW-1185">Reference proteome</keyword>